<dbReference type="Proteomes" id="UP000251314">
    <property type="component" value="Unassembled WGS sequence"/>
</dbReference>
<feature type="transmembrane region" description="Helical" evidence="2">
    <location>
        <begin position="476"/>
        <end position="498"/>
    </location>
</feature>
<protein>
    <submittedName>
        <fullName evidence="3">Uncharacterized protein</fullName>
    </submittedName>
</protein>
<evidence type="ECO:0000313" key="3">
    <source>
        <dbReference type="EMBL" id="RAW31135.1"/>
    </source>
</evidence>
<comment type="caution">
    <text evidence="3">The sequence shown here is derived from an EMBL/GenBank/DDBJ whole genome shotgun (WGS) entry which is preliminary data.</text>
</comment>
<feature type="region of interest" description="Disordered" evidence="1">
    <location>
        <begin position="430"/>
        <end position="453"/>
    </location>
</feature>
<keyword evidence="2" id="KW-0472">Membrane</keyword>
<feature type="transmembrane region" description="Helical" evidence="2">
    <location>
        <begin position="208"/>
        <end position="225"/>
    </location>
</feature>
<dbReference type="AlphaFoldDB" id="A0A329S360"/>
<accession>A0A329S360</accession>
<dbReference type="EMBL" id="MJFZ01000336">
    <property type="protein sequence ID" value="RAW31135.1"/>
    <property type="molecule type" value="Genomic_DNA"/>
</dbReference>
<feature type="transmembrane region" description="Helical" evidence="2">
    <location>
        <begin position="99"/>
        <end position="119"/>
    </location>
</feature>
<evidence type="ECO:0000256" key="1">
    <source>
        <dbReference type="SAM" id="MobiDB-lite"/>
    </source>
</evidence>
<feature type="transmembrane region" description="Helical" evidence="2">
    <location>
        <begin position="69"/>
        <end position="87"/>
    </location>
</feature>
<dbReference type="VEuPathDB" id="FungiDB:PC110_g12512"/>
<keyword evidence="2" id="KW-1133">Transmembrane helix</keyword>
<keyword evidence="4" id="KW-1185">Reference proteome</keyword>
<sequence>MAEVEVFAMPSKAQAPPGTLVNQAMPRVPLWRRVEEKWDEIQIGRQGSYSVERLESLELYYKTTSKTRAVMVCLFTPLPALSTAVLLECLPLQPPSEGWTANWVFWIRVLLVQFILDFVVNSQMIRFIPGLNFTFGKRIVASVGVSTAFVGTGILAASTIGFPVPLMMQFAVIPIPIYALIMTLLVLGTDLFAKDSPFKDHFDRYNRFFFAFMTMSGVFPIYKVLYEAVPVAYQIIVVAILPIVKFAAKHFLLHPLRELVDVMPVLVAFSVDFMTTLFIAVCMSTSGSLTMTILFIAADFMQSWLEFREMRSNSRALMRLLDDKRISKARLQQQSGLTEGTDILSIIVDVVKNSGDLRRKSLDTVRLWACLPQSLTREKAERLQALEASGVYNETYDSLGRKKSQSLQQPSLRQLGKVSVAPTPKSIACDSAKGHQAEADTFSPRPEDERSINSKQAERAKALVVQGLQILFHSEYLILVEYVECMVPLILLVFKSILEQLPNIVYYPGGAGQWGRNAVANMLLLVVLEVGSLLFLNAFLQRKFAFSPLYQLAFVLESEMYPVQAIFFIQSLILLQFELEHFGKCLFVMSYVFN</sequence>
<name>A0A329S360_9STRA</name>
<gene>
    <name evidence="3" type="ORF">PC110_g12512</name>
</gene>
<feature type="transmembrane region" description="Helical" evidence="2">
    <location>
        <begin position="166"/>
        <end position="187"/>
    </location>
</feature>
<feature type="transmembrane region" description="Helical" evidence="2">
    <location>
        <begin position="518"/>
        <end position="540"/>
    </location>
</feature>
<feature type="transmembrane region" description="Helical" evidence="2">
    <location>
        <begin position="139"/>
        <end position="160"/>
    </location>
</feature>
<dbReference type="OrthoDB" id="106445at2759"/>
<evidence type="ECO:0000256" key="2">
    <source>
        <dbReference type="SAM" id="Phobius"/>
    </source>
</evidence>
<organism evidence="3 4">
    <name type="scientific">Phytophthora cactorum</name>
    <dbReference type="NCBI Taxonomy" id="29920"/>
    <lineage>
        <taxon>Eukaryota</taxon>
        <taxon>Sar</taxon>
        <taxon>Stramenopiles</taxon>
        <taxon>Oomycota</taxon>
        <taxon>Peronosporomycetes</taxon>
        <taxon>Peronosporales</taxon>
        <taxon>Peronosporaceae</taxon>
        <taxon>Phytophthora</taxon>
    </lineage>
</organism>
<feature type="transmembrane region" description="Helical" evidence="2">
    <location>
        <begin position="287"/>
        <end position="305"/>
    </location>
</feature>
<keyword evidence="2" id="KW-0812">Transmembrane</keyword>
<reference evidence="3 4" key="1">
    <citation type="submission" date="2018-01" db="EMBL/GenBank/DDBJ databases">
        <title>Draft genome of the strawberry crown rot pathogen Phytophthora cactorum.</title>
        <authorList>
            <person name="Armitage A.D."/>
            <person name="Lysoe E."/>
            <person name="Nellist C.F."/>
            <person name="Harrison R.J."/>
            <person name="Brurberg M.B."/>
        </authorList>
    </citation>
    <scope>NUCLEOTIDE SEQUENCE [LARGE SCALE GENOMIC DNA]</scope>
    <source>
        <strain evidence="3 4">10300</strain>
    </source>
</reference>
<proteinExistence type="predicted"/>
<evidence type="ECO:0000313" key="4">
    <source>
        <dbReference type="Proteomes" id="UP000251314"/>
    </source>
</evidence>